<keyword evidence="5" id="KW-1185">Reference proteome</keyword>
<dbReference type="GO" id="GO:0009277">
    <property type="term" value="C:fungal-type cell wall"/>
    <property type="evidence" value="ECO:0007669"/>
    <property type="project" value="TreeGrafter"/>
</dbReference>
<gene>
    <name evidence="4" type="ORF">MYCIT1_LOCUS37070</name>
</gene>
<comment type="caution">
    <text evidence="4">The sequence shown here is derived from an EMBL/GenBank/DDBJ whole genome shotgun (WGS) entry which is preliminary data.</text>
</comment>
<evidence type="ECO:0000259" key="3">
    <source>
        <dbReference type="Pfam" id="PF11790"/>
    </source>
</evidence>
<dbReference type="PANTHER" id="PTHR34154:SF3">
    <property type="entry name" value="ALKALI-SENSITIVE LINKAGE PROTEIN 1"/>
    <property type="match status" value="1"/>
</dbReference>
<organism evidence="4 5">
    <name type="scientific">Mycena citricolor</name>
    <dbReference type="NCBI Taxonomy" id="2018698"/>
    <lineage>
        <taxon>Eukaryota</taxon>
        <taxon>Fungi</taxon>
        <taxon>Dikarya</taxon>
        <taxon>Basidiomycota</taxon>
        <taxon>Agaricomycotina</taxon>
        <taxon>Agaricomycetes</taxon>
        <taxon>Agaricomycetidae</taxon>
        <taxon>Agaricales</taxon>
        <taxon>Marasmiineae</taxon>
        <taxon>Mycenaceae</taxon>
        <taxon>Mycena</taxon>
    </lineage>
</organism>
<dbReference type="GO" id="GO:0071966">
    <property type="term" value="P:fungal-type cell wall polysaccharide metabolic process"/>
    <property type="evidence" value="ECO:0007669"/>
    <property type="project" value="TreeGrafter"/>
</dbReference>
<feature type="domain" description="Asl1-like glycosyl hydrolase catalytic" evidence="3">
    <location>
        <begin position="52"/>
        <end position="279"/>
    </location>
</feature>
<reference evidence="4" key="1">
    <citation type="submission" date="2023-11" db="EMBL/GenBank/DDBJ databases">
        <authorList>
            <person name="De Vega J J."/>
            <person name="De Vega J J."/>
        </authorList>
    </citation>
    <scope>NUCLEOTIDE SEQUENCE</scope>
</reference>
<dbReference type="AlphaFoldDB" id="A0AAD2HXH7"/>
<evidence type="ECO:0000256" key="2">
    <source>
        <dbReference type="SAM" id="SignalP"/>
    </source>
</evidence>
<feature type="signal peptide" evidence="2">
    <location>
        <begin position="1"/>
        <end position="20"/>
    </location>
</feature>
<dbReference type="SUPFAM" id="SSF51445">
    <property type="entry name" value="(Trans)glycosidases"/>
    <property type="match status" value="1"/>
</dbReference>
<dbReference type="Gene3D" id="3.20.20.80">
    <property type="entry name" value="Glycosidases"/>
    <property type="match status" value="1"/>
</dbReference>
<evidence type="ECO:0000313" key="4">
    <source>
        <dbReference type="EMBL" id="CAK5284069.1"/>
    </source>
</evidence>
<accession>A0AAD2HXH7</accession>
<feature type="region of interest" description="Disordered" evidence="1">
    <location>
        <begin position="32"/>
        <end position="52"/>
    </location>
</feature>
<dbReference type="EMBL" id="CAVNYO010000478">
    <property type="protein sequence ID" value="CAK5284069.1"/>
    <property type="molecule type" value="Genomic_DNA"/>
</dbReference>
<sequence length="356" mass="37727">MVFLSLSLLSSLLLFSEVKAASSSASAAPTSASSAAAKATGTTTPTRNPKRGVAYAATNGTDIKQANLTASVVSWVYNWGLVPPSNLEQSGLEYIPMQWGAANIENLQVTVKGLGAKTVLAFNEPDFAEQSNMNATYAAQLWMQYIEPLKADGVRLGAPAISSGSTGPPWLSQFMAACSQCSIDFIPFHWYGDGTGGFTDYLYSLHANYPNHTLWVTEFAETAPNDTTVVQFLNDTVTMLDGLDWVERYSWFGFFRPGNGSHWNLLDVNGDLNAAGQVYVDAVKKPANFLPNPTGTATSGPVNTAAGLTTVYAASNSMLTPAWATQTASGGRKIAAMSRLDVPIAAGVLSLLAALL</sequence>
<dbReference type="InterPro" id="IPR053183">
    <property type="entry name" value="ASL1"/>
</dbReference>
<evidence type="ECO:0000313" key="5">
    <source>
        <dbReference type="Proteomes" id="UP001295794"/>
    </source>
</evidence>
<dbReference type="Pfam" id="PF11790">
    <property type="entry name" value="Glyco_hydro_cc"/>
    <property type="match status" value="1"/>
</dbReference>
<dbReference type="InterPro" id="IPR017853">
    <property type="entry name" value="GH"/>
</dbReference>
<feature type="chain" id="PRO_5042140370" description="Asl1-like glycosyl hydrolase catalytic domain-containing protein" evidence="2">
    <location>
        <begin position="21"/>
        <end position="356"/>
    </location>
</feature>
<feature type="compositionally biased region" description="Low complexity" evidence="1">
    <location>
        <begin position="32"/>
        <end position="46"/>
    </location>
</feature>
<name>A0AAD2HXH7_9AGAR</name>
<protein>
    <recommendedName>
        <fullName evidence="3">Asl1-like glycosyl hydrolase catalytic domain-containing protein</fullName>
    </recommendedName>
</protein>
<proteinExistence type="predicted"/>
<dbReference type="InterPro" id="IPR024655">
    <property type="entry name" value="Asl1_glyco_hydro_catalytic"/>
</dbReference>
<evidence type="ECO:0000256" key="1">
    <source>
        <dbReference type="SAM" id="MobiDB-lite"/>
    </source>
</evidence>
<keyword evidence="2" id="KW-0732">Signal</keyword>
<dbReference type="Proteomes" id="UP001295794">
    <property type="component" value="Unassembled WGS sequence"/>
</dbReference>
<dbReference type="PANTHER" id="PTHR34154">
    <property type="entry name" value="ALKALI-SENSITIVE LINKAGE PROTEIN 1"/>
    <property type="match status" value="1"/>
</dbReference>